<dbReference type="Pfam" id="PF03480">
    <property type="entry name" value="DctP"/>
    <property type="match status" value="1"/>
</dbReference>
<evidence type="ECO:0000313" key="4">
    <source>
        <dbReference type="EMBL" id="ABB42601.1"/>
    </source>
</evidence>
<dbReference type="KEGG" id="tcx:Tcr_2011"/>
<sequence length="366" mass="39917">MKRRDFIGAIAGATATTALTACGQQDEPKAQAAQPMETVEWKMVTTWPKNFPGLGTGANRVAELINEMSGGRIHVKVYGAGELVGAFEVFDAVSRGNAQLGHAGAYYWKGKIPSSVFFSSVPFGLTPDEMNAWLYNGGGMALWEEAYKPFGLIPNPAGNSGTQMGGWFNKEINSVADLKGLKMRIPGLGGEVLKRAGGVPVTLPGGELFPSMQSGALDATEWVGPYNDLAFGFYKAAKYYYTPGWHEPGTTMECMINEEAFKQLPADLQSIVRNAMKVANLEMLSEYTARNQQALQTLVEKHGVQLRHFPDSVLKELKTLSAEVVEEEAAKDALSSKVWASQKAFKEQVTKWTNASEFAFIRARNL</sequence>
<dbReference type="PIRSF" id="PIRSF039026">
    <property type="entry name" value="SiaP"/>
    <property type="match status" value="1"/>
</dbReference>
<dbReference type="Gene3D" id="3.40.190.10">
    <property type="entry name" value="Periplasmic binding protein-like II"/>
    <property type="match status" value="1"/>
</dbReference>
<dbReference type="GO" id="GO:0031317">
    <property type="term" value="C:tripartite ATP-independent periplasmic transporter complex"/>
    <property type="evidence" value="ECO:0007669"/>
    <property type="project" value="InterPro"/>
</dbReference>
<protein>
    <submittedName>
        <fullName evidence="4">Tripartite ATP-independent periplasmic (TRAP-T) transporter, dctP subunit</fullName>
    </submittedName>
</protein>
<dbReference type="PROSITE" id="PS51257">
    <property type="entry name" value="PROKAR_LIPOPROTEIN"/>
    <property type="match status" value="1"/>
</dbReference>
<feature type="binding site" evidence="2">
    <location>
        <position position="163"/>
    </location>
    <ligand>
        <name>substrate</name>
    </ligand>
</feature>
<dbReference type="AlphaFoldDB" id="Q31E22"/>
<keyword evidence="1" id="KW-0732">Signal</keyword>
<dbReference type="PANTHER" id="PTHR33376:SF5">
    <property type="entry name" value="EXTRACYTOPLASMIC SOLUTE RECEPTOR PROTEIN"/>
    <property type="match status" value="1"/>
</dbReference>
<proteinExistence type="predicted"/>
<feature type="binding site" evidence="3">
    <location>
        <position position="222"/>
    </location>
    <ligand>
        <name>Na(+)</name>
        <dbReference type="ChEBI" id="CHEBI:29101"/>
    </ligand>
</feature>
<name>Q31E22_HYDCU</name>
<evidence type="ECO:0000256" key="2">
    <source>
        <dbReference type="PIRSR" id="PIRSR039026-1"/>
    </source>
</evidence>
<keyword evidence="3" id="KW-0479">Metal-binding</keyword>
<evidence type="ECO:0000256" key="3">
    <source>
        <dbReference type="PIRSR" id="PIRSR039026-2"/>
    </source>
</evidence>
<dbReference type="STRING" id="317025.Tcr_2011"/>
<dbReference type="Gene3D" id="3.40.190.170">
    <property type="entry name" value="Bacterial extracellular solute-binding protein, family 7"/>
    <property type="match status" value="1"/>
</dbReference>
<accession>Q31E22</accession>
<gene>
    <name evidence="4" type="ordered locus">Tcr_2011</name>
</gene>
<dbReference type="InterPro" id="IPR018389">
    <property type="entry name" value="DctP_fam"/>
</dbReference>
<dbReference type="PROSITE" id="PS51318">
    <property type="entry name" value="TAT"/>
    <property type="match status" value="1"/>
</dbReference>
<dbReference type="OrthoDB" id="9769667at2"/>
<organism evidence="4">
    <name type="scientific">Hydrogenovibrio crunogenus (strain DSM 25203 / XCL-2)</name>
    <name type="common">Thiomicrospira crunogena</name>
    <dbReference type="NCBI Taxonomy" id="317025"/>
    <lineage>
        <taxon>Bacteria</taxon>
        <taxon>Pseudomonadati</taxon>
        <taxon>Pseudomonadota</taxon>
        <taxon>Gammaproteobacteria</taxon>
        <taxon>Thiotrichales</taxon>
        <taxon>Piscirickettsiaceae</taxon>
        <taxon>Hydrogenovibrio</taxon>
    </lineage>
</organism>
<feature type="binding site" evidence="2">
    <location>
        <position position="184"/>
    </location>
    <ligand>
        <name>substrate</name>
    </ligand>
</feature>
<feature type="binding site" evidence="3">
    <location>
        <position position="221"/>
    </location>
    <ligand>
        <name>substrate</name>
    </ligand>
</feature>
<evidence type="ECO:0000256" key="1">
    <source>
        <dbReference type="ARBA" id="ARBA00022729"/>
    </source>
</evidence>
<dbReference type="EMBL" id="CP000109">
    <property type="protein sequence ID" value="ABB42601.1"/>
    <property type="molecule type" value="Genomic_DNA"/>
</dbReference>
<dbReference type="GO" id="GO:0055085">
    <property type="term" value="P:transmembrane transport"/>
    <property type="evidence" value="ECO:0007669"/>
    <property type="project" value="InterPro"/>
</dbReference>
<feature type="binding site" evidence="3">
    <location>
        <position position="247"/>
    </location>
    <ligand>
        <name>substrate</name>
    </ligand>
</feature>
<dbReference type="InterPro" id="IPR006311">
    <property type="entry name" value="TAT_signal"/>
</dbReference>
<dbReference type="HOGENOM" id="CLU_036176_0_1_6"/>
<dbReference type="InterPro" id="IPR038404">
    <property type="entry name" value="TRAP_DctP_sf"/>
</dbReference>
<dbReference type="InterPro" id="IPR026289">
    <property type="entry name" value="SBP_TakP-like"/>
</dbReference>
<dbReference type="CDD" id="cd13604">
    <property type="entry name" value="PBP2_TRAP_ketoacid_lactate_like"/>
    <property type="match status" value="1"/>
</dbReference>
<dbReference type="PANTHER" id="PTHR33376">
    <property type="match status" value="1"/>
</dbReference>
<reference evidence="4" key="1">
    <citation type="submission" date="2006-07" db="EMBL/GenBank/DDBJ databases">
        <title>Complete sequence of Thiomicrospira crunogena XCL-2.</title>
        <authorList>
            <consortium name="US DOE Joint Genome Institute"/>
            <person name="Copeland A."/>
            <person name="Lucas S."/>
            <person name="Lapidus A."/>
            <person name="Barry K."/>
            <person name="Detter J.C."/>
            <person name="Glavina del Rio T."/>
            <person name="Hammon N."/>
            <person name="Israni S."/>
            <person name="Dalin E."/>
            <person name="Tice H."/>
            <person name="Pitluck S."/>
            <person name="Chain P."/>
            <person name="Malfatti S."/>
            <person name="Shin M."/>
            <person name="Vergez L."/>
            <person name="Schmutz J."/>
            <person name="Larimer F."/>
            <person name="Land M."/>
            <person name="Hauser L."/>
            <person name="Kyrpides N."/>
            <person name="Lykidis A."/>
            <person name="Scott K.M."/>
            <person name="Sievert S."/>
            <person name="Kerfeld C."/>
            <person name="Freyermuth S."/>
            <person name="Dobrinski K."/>
            <person name="Boller A."/>
            <person name="Fitzpatrick K."/>
            <person name="Thoma P."/>
            <person name="Moore J."/>
            <person name="Richardson P."/>
        </authorList>
    </citation>
    <scope>NUCLEOTIDE SEQUENCE</scope>
    <source>
        <strain evidence="4">XCL-2</strain>
    </source>
</reference>
<dbReference type="GO" id="GO:0046872">
    <property type="term" value="F:metal ion binding"/>
    <property type="evidence" value="ECO:0007669"/>
    <property type="project" value="UniProtKB-KW"/>
</dbReference>
<dbReference type="eggNOG" id="COG4663">
    <property type="taxonomic scope" value="Bacteria"/>
</dbReference>
<dbReference type="NCBIfam" id="NF037995">
    <property type="entry name" value="TRAP_S1"/>
    <property type="match status" value="1"/>
</dbReference>